<dbReference type="CDD" id="cd16018">
    <property type="entry name" value="Enpp"/>
    <property type="match status" value="1"/>
</dbReference>
<dbReference type="EMBL" id="GL732523">
    <property type="protein sequence ID" value="EFX90363.1"/>
    <property type="molecule type" value="Genomic_DNA"/>
</dbReference>
<proteinExistence type="predicted"/>
<protein>
    <recommendedName>
        <fullName evidence="4">ENPP1-3/EXOG-like endonuclease/phosphodiesterase domain-containing protein</fullName>
    </recommendedName>
</protein>
<dbReference type="Gene3D" id="3.30.1360.180">
    <property type="match status" value="1"/>
</dbReference>
<dbReference type="Proteomes" id="UP000000305">
    <property type="component" value="Unassembled WGS sequence"/>
</dbReference>
<evidence type="ECO:0000256" key="3">
    <source>
        <dbReference type="SAM" id="MobiDB-lite"/>
    </source>
</evidence>
<dbReference type="GO" id="GO:0016787">
    <property type="term" value="F:hydrolase activity"/>
    <property type="evidence" value="ECO:0000318"/>
    <property type="project" value="GO_Central"/>
</dbReference>
<dbReference type="InterPro" id="IPR017850">
    <property type="entry name" value="Alkaline_phosphatase_core_sf"/>
</dbReference>
<dbReference type="InterPro" id="IPR044925">
    <property type="entry name" value="His-Me_finger_sf"/>
</dbReference>
<dbReference type="AlphaFoldDB" id="E9FS92"/>
<dbReference type="KEGG" id="dpx:DAPPUDRAFT_300064"/>
<dbReference type="InterPro" id="IPR020821">
    <property type="entry name" value="ENPP1-3/EXOG-like_nuc-like"/>
</dbReference>
<dbReference type="PANTHER" id="PTHR10151:SF114">
    <property type="entry name" value="ECTONUCLEOTIDE PYROPHOSPHATASE_PHOSPHODIESTERASE C27A7.3"/>
    <property type="match status" value="1"/>
</dbReference>
<accession>E9FS92</accession>
<dbReference type="InterPro" id="IPR002591">
    <property type="entry name" value="Phosphodiest/P_Trfase"/>
</dbReference>
<dbReference type="STRING" id="6669.E9FS92"/>
<dbReference type="SMART" id="SM00477">
    <property type="entry name" value="NUC"/>
    <property type="match status" value="1"/>
</dbReference>
<name>E9FS92_DAPPU</name>
<dbReference type="OrthoDB" id="415411at2759"/>
<sequence>MRSMGATGASIPSPDSEQAKGQQEAHNSQETCSFLKESNREECPSFWAGKEPPVILISLDGFRPEYLSRRALENGEYRGEWAAATIKCLAQSGISSPYMMPSYPTITFPNHYSIITGLYPESHGIIGNQFHDPDLKDNFSIYTGATDPKWWQNGEPLWTTVRKQGKISATYFWPGSDVTFAEEEQRSPNYFFKYKKSTSFGERVNQVLRWMDLPIDKRPAFTTLYFEEPDSIGHKVGPNTANATEKVTIVDRQIRKLIDGLTERNISNCVNIIIVSDHGMADSPQGQKLVDLVKYVPDVANSTLTFLGPVTSIRPLKDTKGEEERIGGALSCKDPHMRVFNKWELPYRMHSVRTRRIPNLMVDMDISWRAVIKEEAWGSSGAHGWDNLYLNMQAIFVAYGPAFKNREVVRPFENVQLYNLMCHLVNVTPSENNGTWGALHHLLMDPPNLNVDANEELLDMPPILRTMAETKDGAKKRTGCALVNGEGNGKTSPEIEIEMKMTEDRENELLIAHAPLGIPFVVSSEPSTIPNDSNVLLINEDYLTGFDTESGIPLWTSYTVSGNMTNNTNIGKWIEDPRLETNHTGSCQRLSSIVQTKDVDYIHLFPKEFAMQKMDAWLDTNLLEVPSGIAHFIATMIQMLSEASVSRGPLHVISGPTRQHSPCVFFVVTACRMNSTAGEWNLTTCPVEHRDLQAFLLPVREWKYQNSCISDRDFIAYNVATLKDVERVTDFQFFPDLPMEDKLNLLARTTLDSTLIIDPTRQ</sequence>
<evidence type="ECO:0000256" key="1">
    <source>
        <dbReference type="ARBA" id="ARBA00022801"/>
    </source>
</evidence>
<dbReference type="PANTHER" id="PTHR10151">
    <property type="entry name" value="ECTONUCLEOTIDE PYROPHOSPHATASE/PHOSPHODIESTERASE"/>
    <property type="match status" value="1"/>
</dbReference>
<dbReference type="Gene3D" id="3.40.720.10">
    <property type="entry name" value="Alkaline Phosphatase, subunit A"/>
    <property type="match status" value="1"/>
</dbReference>
<dbReference type="GO" id="GO:0003676">
    <property type="term" value="F:nucleic acid binding"/>
    <property type="evidence" value="ECO:0007669"/>
    <property type="project" value="InterPro"/>
</dbReference>
<dbReference type="eggNOG" id="KOG2645">
    <property type="taxonomic scope" value="Eukaryota"/>
</dbReference>
<dbReference type="SUPFAM" id="SSF54060">
    <property type="entry name" value="His-Me finger endonucleases"/>
    <property type="match status" value="1"/>
</dbReference>
<evidence type="ECO:0000313" key="6">
    <source>
        <dbReference type="Proteomes" id="UP000000305"/>
    </source>
</evidence>
<dbReference type="GO" id="GO:0046872">
    <property type="term" value="F:metal ion binding"/>
    <property type="evidence" value="ECO:0007669"/>
    <property type="project" value="InterPro"/>
</dbReference>
<keyword evidence="6" id="KW-1185">Reference proteome</keyword>
<feature type="domain" description="ENPP1-3/EXOG-like endonuclease/phosphodiesterase" evidence="4">
    <location>
        <begin position="539"/>
        <end position="740"/>
    </location>
</feature>
<dbReference type="HOGENOM" id="CLU_012256_0_1_1"/>
<dbReference type="InterPro" id="IPR044929">
    <property type="entry name" value="DNA/RNA_non-sp_Endonuclease_sf"/>
</dbReference>
<feature type="compositionally biased region" description="Polar residues" evidence="3">
    <location>
        <begin position="13"/>
        <end position="32"/>
    </location>
</feature>
<dbReference type="OMA" id="RAHIFEA"/>
<organism evidence="5 6">
    <name type="scientific">Daphnia pulex</name>
    <name type="common">Water flea</name>
    <dbReference type="NCBI Taxonomy" id="6669"/>
    <lineage>
        <taxon>Eukaryota</taxon>
        <taxon>Metazoa</taxon>
        <taxon>Ecdysozoa</taxon>
        <taxon>Arthropoda</taxon>
        <taxon>Crustacea</taxon>
        <taxon>Branchiopoda</taxon>
        <taxon>Diplostraca</taxon>
        <taxon>Cladocera</taxon>
        <taxon>Anomopoda</taxon>
        <taxon>Daphniidae</taxon>
        <taxon>Daphnia</taxon>
    </lineage>
</organism>
<dbReference type="InParanoid" id="E9FS92"/>
<gene>
    <name evidence="5" type="ORF">DAPPUDRAFT_300064</name>
</gene>
<evidence type="ECO:0000256" key="2">
    <source>
        <dbReference type="ARBA" id="ARBA00023180"/>
    </source>
</evidence>
<dbReference type="Pfam" id="PF01663">
    <property type="entry name" value="Phosphodiest"/>
    <property type="match status" value="1"/>
</dbReference>
<evidence type="ECO:0000313" key="5">
    <source>
        <dbReference type="EMBL" id="EFX90363.1"/>
    </source>
</evidence>
<keyword evidence="1" id="KW-0378">Hydrolase</keyword>
<evidence type="ECO:0000259" key="4">
    <source>
        <dbReference type="SMART" id="SM00477"/>
    </source>
</evidence>
<keyword evidence="2" id="KW-0325">Glycoprotein</keyword>
<dbReference type="Gene3D" id="3.40.570.10">
    <property type="entry name" value="Extracellular Endonuclease, subunit A"/>
    <property type="match status" value="1"/>
</dbReference>
<dbReference type="PhylomeDB" id="E9FS92"/>
<dbReference type="SUPFAM" id="SSF53649">
    <property type="entry name" value="Alkaline phosphatase-like"/>
    <property type="match status" value="1"/>
</dbReference>
<reference evidence="5 6" key="1">
    <citation type="journal article" date="2011" name="Science">
        <title>The ecoresponsive genome of Daphnia pulex.</title>
        <authorList>
            <person name="Colbourne J.K."/>
            <person name="Pfrender M.E."/>
            <person name="Gilbert D."/>
            <person name="Thomas W.K."/>
            <person name="Tucker A."/>
            <person name="Oakley T.H."/>
            <person name="Tokishita S."/>
            <person name="Aerts A."/>
            <person name="Arnold G.J."/>
            <person name="Basu M.K."/>
            <person name="Bauer D.J."/>
            <person name="Caceres C.E."/>
            <person name="Carmel L."/>
            <person name="Casola C."/>
            <person name="Choi J.H."/>
            <person name="Detter J.C."/>
            <person name="Dong Q."/>
            <person name="Dusheyko S."/>
            <person name="Eads B.D."/>
            <person name="Frohlich T."/>
            <person name="Geiler-Samerotte K.A."/>
            <person name="Gerlach D."/>
            <person name="Hatcher P."/>
            <person name="Jogdeo S."/>
            <person name="Krijgsveld J."/>
            <person name="Kriventseva E.V."/>
            <person name="Kultz D."/>
            <person name="Laforsch C."/>
            <person name="Lindquist E."/>
            <person name="Lopez J."/>
            <person name="Manak J.R."/>
            <person name="Muller J."/>
            <person name="Pangilinan J."/>
            <person name="Patwardhan R.P."/>
            <person name="Pitluck S."/>
            <person name="Pritham E.J."/>
            <person name="Rechtsteiner A."/>
            <person name="Rho M."/>
            <person name="Rogozin I.B."/>
            <person name="Sakarya O."/>
            <person name="Salamov A."/>
            <person name="Schaack S."/>
            <person name="Shapiro H."/>
            <person name="Shiga Y."/>
            <person name="Skalitzky C."/>
            <person name="Smith Z."/>
            <person name="Souvorov A."/>
            <person name="Sung W."/>
            <person name="Tang Z."/>
            <person name="Tsuchiya D."/>
            <person name="Tu H."/>
            <person name="Vos H."/>
            <person name="Wang M."/>
            <person name="Wolf Y.I."/>
            <person name="Yamagata H."/>
            <person name="Yamada T."/>
            <person name="Ye Y."/>
            <person name="Shaw J.R."/>
            <person name="Andrews J."/>
            <person name="Crease T.J."/>
            <person name="Tang H."/>
            <person name="Lucas S.M."/>
            <person name="Robertson H.M."/>
            <person name="Bork P."/>
            <person name="Koonin E.V."/>
            <person name="Zdobnov E.M."/>
            <person name="Grigoriev I.V."/>
            <person name="Lynch M."/>
            <person name="Boore J.L."/>
        </authorList>
    </citation>
    <scope>NUCLEOTIDE SEQUENCE [LARGE SCALE GENOMIC DNA]</scope>
</reference>
<feature type="region of interest" description="Disordered" evidence="3">
    <location>
        <begin position="1"/>
        <end position="33"/>
    </location>
</feature>